<dbReference type="InterPro" id="IPR001460">
    <property type="entry name" value="PCN-bd_Tpept"/>
</dbReference>
<evidence type="ECO:0000256" key="10">
    <source>
        <dbReference type="ARBA" id="ARBA00022676"/>
    </source>
</evidence>
<dbReference type="Gene3D" id="3.40.710.10">
    <property type="entry name" value="DD-peptidase/beta-lactamase superfamily"/>
    <property type="match status" value="1"/>
</dbReference>
<evidence type="ECO:0000256" key="24">
    <source>
        <dbReference type="ARBA" id="ARBA00049902"/>
    </source>
</evidence>
<keyword evidence="17 29" id="KW-1133">Transmembrane helix</keyword>
<evidence type="ECO:0000256" key="29">
    <source>
        <dbReference type="SAM" id="Phobius"/>
    </source>
</evidence>
<comment type="catalytic activity">
    <reaction evidence="24">
        <text>[GlcNAc-(1-&gt;4)-Mur2Ac(oyl-L-Ala-gamma-D-Glu-L-Lys-D-Ala-D-Ala)](n)-di-trans,octa-cis-undecaprenyl diphosphate + beta-D-GlcNAc-(1-&gt;4)-Mur2Ac(oyl-L-Ala-gamma-D-Glu-L-Lys-D-Ala-D-Ala)-di-trans,octa-cis-undecaprenyl diphosphate = [GlcNAc-(1-&gt;4)-Mur2Ac(oyl-L-Ala-gamma-D-Glu-L-Lys-D-Ala-D-Ala)](n+1)-di-trans,octa-cis-undecaprenyl diphosphate + di-trans,octa-cis-undecaprenyl diphosphate + H(+)</text>
        <dbReference type="Rhea" id="RHEA:23708"/>
        <dbReference type="Rhea" id="RHEA-COMP:9602"/>
        <dbReference type="Rhea" id="RHEA-COMP:9603"/>
        <dbReference type="ChEBI" id="CHEBI:15378"/>
        <dbReference type="ChEBI" id="CHEBI:58405"/>
        <dbReference type="ChEBI" id="CHEBI:60033"/>
        <dbReference type="ChEBI" id="CHEBI:78435"/>
        <dbReference type="EC" id="2.4.99.28"/>
    </reaction>
</comment>
<dbReference type="InterPro" id="IPR028166">
    <property type="entry name" value="UB2H"/>
</dbReference>
<dbReference type="NCBIfam" id="TIGR02071">
    <property type="entry name" value="PBP_1b"/>
    <property type="match status" value="1"/>
</dbReference>
<keyword evidence="21 27" id="KW-0961">Cell wall biogenesis/degradation</keyword>
<evidence type="ECO:0000256" key="1">
    <source>
        <dbReference type="ARBA" id="ARBA00002624"/>
    </source>
</evidence>
<dbReference type="InterPro" id="IPR036950">
    <property type="entry name" value="PBP_transglycosylase"/>
</dbReference>
<dbReference type="InterPro" id="IPR050396">
    <property type="entry name" value="Glycosyltr_51/Transpeptidase"/>
</dbReference>
<evidence type="ECO:0000256" key="28">
    <source>
        <dbReference type="PIRSR" id="PIRSR002799-1"/>
    </source>
</evidence>
<evidence type="ECO:0000256" key="18">
    <source>
        <dbReference type="ARBA" id="ARBA00023136"/>
    </source>
</evidence>
<evidence type="ECO:0000256" key="13">
    <source>
        <dbReference type="ARBA" id="ARBA00022801"/>
    </source>
</evidence>
<comment type="function">
    <text evidence="1 27">Cell wall formation. Synthesis of cross-linked peptidoglycan from the lipid intermediates. The enzyme has a penicillin-insensitive transglycosylase N-terminal domain (formation of linear glycan strands) and a penicillin-sensitive transpeptidase C-terminal domain (cross-linking of the peptide subunits).</text>
</comment>
<dbReference type="Proteomes" id="UP000325981">
    <property type="component" value="Chromosome"/>
</dbReference>
<evidence type="ECO:0000256" key="22">
    <source>
        <dbReference type="ARBA" id="ARBA00032454"/>
    </source>
</evidence>
<keyword evidence="9" id="KW-0645">Protease</keyword>
<evidence type="ECO:0000256" key="19">
    <source>
        <dbReference type="ARBA" id="ARBA00023251"/>
    </source>
</evidence>
<dbReference type="EMBL" id="CP042427">
    <property type="protein sequence ID" value="QFQ32933.1"/>
    <property type="molecule type" value="Genomic_DNA"/>
</dbReference>
<evidence type="ECO:0000259" key="32">
    <source>
        <dbReference type="Pfam" id="PF14814"/>
    </source>
</evidence>
<evidence type="ECO:0000256" key="3">
    <source>
        <dbReference type="ARBA" id="ARBA00004752"/>
    </source>
</evidence>
<comment type="pathway">
    <text evidence="3 27">Cell wall biogenesis; peptidoglycan biosynthesis.</text>
</comment>
<evidence type="ECO:0000256" key="20">
    <source>
        <dbReference type="ARBA" id="ARBA00023268"/>
    </source>
</evidence>
<keyword evidence="20" id="KW-0511">Multifunctional enzyme</keyword>
<dbReference type="GO" id="GO:0030288">
    <property type="term" value="C:outer membrane-bounded periplasmic space"/>
    <property type="evidence" value="ECO:0007669"/>
    <property type="project" value="TreeGrafter"/>
</dbReference>
<dbReference type="SUPFAM" id="SSF53955">
    <property type="entry name" value="Lysozyme-like"/>
    <property type="match status" value="1"/>
</dbReference>
<dbReference type="SUPFAM" id="SSF56601">
    <property type="entry name" value="beta-lactamase/transpeptidase-like"/>
    <property type="match status" value="1"/>
</dbReference>
<keyword evidence="13" id="KW-0378">Hydrolase</keyword>
<keyword evidence="15" id="KW-0735">Signal-anchor</keyword>
<dbReference type="Gene3D" id="3.30.2060.10">
    <property type="entry name" value="Penicillin-binding protein 1b domain"/>
    <property type="match status" value="1"/>
</dbReference>
<evidence type="ECO:0000256" key="12">
    <source>
        <dbReference type="ARBA" id="ARBA00022692"/>
    </source>
</evidence>
<keyword evidence="14 27" id="KW-0133">Cell shape</keyword>
<evidence type="ECO:0000256" key="17">
    <source>
        <dbReference type="ARBA" id="ARBA00022989"/>
    </source>
</evidence>
<dbReference type="Pfam" id="PF00905">
    <property type="entry name" value="Transpeptidase"/>
    <property type="match status" value="1"/>
</dbReference>
<evidence type="ECO:0000256" key="6">
    <source>
        <dbReference type="ARBA" id="ARBA00018637"/>
    </source>
</evidence>
<gene>
    <name evidence="33" type="primary">mrcB</name>
    <name evidence="33" type="ORF">FQV33_03055</name>
</gene>
<comment type="similarity">
    <text evidence="4 27">In the C-terminal section; belongs to the transpeptidase family.</text>
</comment>
<evidence type="ECO:0000256" key="27">
    <source>
        <dbReference type="PIRNR" id="PIRNR002799"/>
    </source>
</evidence>
<dbReference type="UniPathway" id="UPA00219"/>
<evidence type="ECO:0000259" key="30">
    <source>
        <dbReference type="Pfam" id="PF00905"/>
    </source>
</evidence>
<dbReference type="GO" id="GO:0071555">
    <property type="term" value="P:cell wall organization"/>
    <property type="evidence" value="ECO:0007669"/>
    <property type="project" value="UniProtKB-UniRule"/>
</dbReference>
<keyword evidence="18 29" id="KW-0472">Membrane</keyword>
<evidence type="ECO:0000259" key="31">
    <source>
        <dbReference type="Pfam" id="PF00912"/>
    </source>
</evidence>
<protein>
    <recommendedName>
        <fullName evidence="6 26">Penicillin-binding protein 1B</fullName>
        <shortName evidence="27">PBP-1b</shortName>
        <shortName evidence="27">PBP1b</shortName>
    </recommendedName>
    <alternativeName>
        <fullName evidence="22 27">Murein polymerase</fullName>
    </alternativeName>
</protein>
<dbReference type="GO" id="GO:0005886">
    <property type="term" value="C:plasma membrane"/>
    <property type="evidence" value="ECO:0007669"/>
    <property type="project" value="UniProtKB-SubCell"/>
</dbReference>
<evidence type="ECO:0000256" key="11">
    <source>
        <dbReference type="ARBA" id="ARBA00022679"/>
    </source>
</evidence>
<feature type="domain" description="Bifunctional transglycosylase second" evidence="32">
    <location>
        <begin position="55"/>
        <end position="139"/>
    </location>
</feature>
<keyword evidence="10 27" id="KW-0328">Glycosyltransferase</keyword>
<sequence length="766" mass="88478">MYMNKKKIKSLGQIFILILILIIFYGFFLYMKISHLINGKVWHFPTSIYSRIINLEPGSLFSQKEIETFLKNTMYRKVDRIMLPGEYSIQDNNIEFIRRAFNFPDINESELHVKLIFNTNYLLKIKNLENYRDFNFFRLEPKLISMLNSFKGKKRIFLPRSKYPMILIKTLLAIEDRNFYKHDGINISSIIRALFVNIMAGKTIQGGSTLTQQLVKNLFLTNTRSVWRKMNEMYMALILDCFYEKDRILELYLNEVYLGQDGNEQIRGFPLASLYYFGRPIDELNLDQYALLVGMVKGASLYNPWSNPEIALNRRNLVLLTLYNTGLIEQKIYIKLSKRPLKIHPKGFMISDHPDFLQLVEMEVKQKLKKKTKSFSGLKIFTTLDSLSQNSIEKSVRVGVPILKKKKKLKDLEIAMVVVDKSNGEINALVGSSHPTFSGYNRALKARRSIGSLSKPVIYLKALSNPKKYHLNTWISDDPIAIKLDNGKYWIPKNNNNQFNGRVMLLEALINSINIPIVNLSIDIGLNSLIENWIHLGVSRKYLTPFPSMSLGSINLTPIEVAQVFQVISNEGYKSLLSSVRFIVSDDGKILYQSLPQSKNIASSEAAYLTLYAMQKVVTSGTAKSLGALFKNFSLAGKTGTTNNLVDSWFVGVDGKQIVVTWIGRDNNKSTRLYGSSGAMQVYQKYLEYQHPRPLILNRPKNIRVFYMNNHGKLFYKKNNEYTESIPIWSLNTQNLYTKNIYLRSHSRKNSKHKKNFLFWIKNFFT</sequence>
<dbReference type="PIRSF" id="PIRSF002799">
    <property type="entry name" value="PBP_1b"/>
    <property type="match status" value="1"/>
</dbReference>
<dbReference type="GO" id="GO:0008658">
    <property type="term" value="F:penicillin binding"/>
    <property type="evidence" value="ECO:0007669"/>
    <property type="project" value="UniProtKB-UniRule"/>
</dbReference>
<evidence type="ECO:0000256" key="14">
    <source>
        <dbReference type="ARBA" id="ARBA00022960"/>
    </source>
</evidence>
<dbReference type="FunFam" id="1.10.3810.10:FF:000002">
    <property type="entry name" value="Penicillin-binding protein 1B"/>
    <property type="match status" value="1"/>
</dbReference>
<dbReference type="GO" id="GO:0006508">
    <property type="term" value="P:proteolysis"/>
    <property type="evidence" value="ECO:0007669"/>
    <property type="project" value="UniProtKB-KW"/>
</dbReference>
<dbReference type="InterPro" id="IPR011813">
    <property type="entry name" value="PBP_1b"/>
</dbReference>
<name>A0A5J6ZEX4_9GAMM</name>
<evidence type="ECO:0000256" key="8">
    <source>
        <dbReference type="ARBA" id="ARBA00022645"/>
    </source>
</evidence>
<keyword evidence="7" id="KW-1003">Cell membrane</keyword>
<keyword evidence="8" id="KW-0121">Carboxypeptidase</keyword>
<dbReference type="PANTHER" id="PTHR32282:SF11">
    <property type="entry name" value="PENICILLIN-BINDING PROTEIN 1B"/>
    <property type="match status" value="1"/>
</dbReference>
<dbReference type="PANTHER" id="PTHR32282">
    <property type="entry name" value="BINDING PROTEIN TRANSPEPTIDASE, PUTATIVE-RELATED"/>
    <property type="match status" value="1"/>
</dbReference>
<accession>A0A5J6ZEX4</accession>
<dbReference type="GO" id="GO:0009274">
    <property type="term" value="C:peptidoglycan-based cell wall"/>
    <property type="evidence" value="ECO:0007669"/>
    <property type="project" value="UniProtKB-UniRule"/>
</dbReference>
<feature type="active site" description="Acyl-ester intermediate; for transpeptidase activity" evidence="28">
    <location>
        <position position="452"/>
    </location>
</feature>
<evidence type="ECO:0000256" key="4">
    <source>
        <dbReference type="ARBA" id="ARBA00007090"/>
    </source>
</evidence>
<evidence type="ECO:0000256" key="7">
    <source>
        <dbReference type="ARBA" id="ARBA00022475"/>
    </source>
</evidence>
<dbReference type="OrthoDB" id="9766909at2"/>
<feature type="domain" description="Glycosyl transferase family 51" evidence="31">
    <location>
        <begin position="147"/>
        <end position="320"/>
    </location>
</feature>
<evidence type="ECO:0000313" key="33">
    <source>
        <dbReference type="EMBL" id="QFQ32933.1"/>
    </source>
</evidence>
<dbReference type="Pfam" id="PF00912">
    <property type="entry name" value="Transgly"/>
    <property type="match status" value="1"/>
</dbReference>
<dbReference type="GO" id="GO:0008955">
    <property type="term" value="F:peptidoglycan glycosyltransferase activity"/>
    <property type="evidence" value="ECO:0007669"/>
    <property type="project" value="UniProtKB-UniRule"/>
</dbReference>
<proteinExistence type="inferred from homology"/>
<dbReference type="InterPro" id="IPR023346">
    <property type="entry name" value="Lysozyme-like_dom_sf"/>
</dbReference>
<evidence type="ECO:0000256" key="5">
    <source>
        <dbReference type="ARBA" id="ARBA00007739"/>
    </source>
</evidence>
<evidence type="ECO:0000256" key="23">
    <source>
        <dbReference type="ARBA" id="ARBA00034000"/>
    </source>
</evidence>
<dbReference type="GO" id="GO:0009002">
    <property type="term" value="F:serine-type D-Ala-D-Ala carboxypeptidase activity"/>
    <property type="evidence" value="ECO:0007669"/>
    <property type="project" value="UniProtKB-EC"/>
</dbReference>
<dbReference type="AlphaFoldDB" id="A0A5J6ZEX4"/>
<dbReference type="GO" id="GO:0008360">
    <property type="term" value="P:regulation of cell shape"/>
    <property type="evidence" value="ECO:0007669"/>
    <property type="project" value="UniProtKB-UniRule"/>
</dbReference>
<comment type="pathway">
    <text evidence="25">Glycan biosynthesis.</text>
</comment>
<evidence type="ECO:0000256" key="21">
    <source>
        <dbReference type="ARBA" id="ARBA00023316"/>
    </source>
</evidence>
<evidence type="ECO:0000256" key="9">
    <source>
        <dbReference type="ARBA" id="ARBA00022670"/>
    </source>
</evidence>
<dbReference type="InterPro" id="IPR012338">
    <property type="entry name" value="Beta-lactam/transpept-like"/>
</dbReference>
<keyword evidence="12 29" id="KW-0812">Transmembrane</keyword>
<feature type="transmembrane region" description="Helical" evidence="29">
    <location>
        <begin position="12"/>
        <end position="31"/>
    </location>
</feature>
<evidence type="ECO:0000256" key="26">
    <source>
        <dbReference type="NCBIfam" id="TIGR02071"/>
    </source>
</evidence>
<feature type="domain" description="Penicillin-binding protein transpeptidase" evidence="30">
    <location>
        <begin position="415"/>
        <end position="676"/>
    </location>
</feature>
<dbReference type="GO" id="GO:0009252">
    <property type="term" value="P:peptidoglycan biosynthetic process"/>
    <property type="evidence" value="ECO:0007669"/>
    <property type="project" value="UniProtKB-UniRule"/>
</dbReference>
<dbReference type="GO" id="GO:0046677">
    <property type="term" value="P:response to antibiotic"/>
    <property type="evidence" value="ECO:0007669"/>
    <property type="project" value="UniProtKB-UniRule"/>
</dbReference>
<keyword evidence="19" id="KW-0046">Antibiotic resistance</keyword>
<comment type="similarity">
    <text evidence="5 27">In the N-terminal section; belongs to the glycosyltransferase 51 family.</text>
</comment>
<dbReference type="Gene3D" id="1.10.3810.10">
    <property type="entry name" value="Biosynthetic peptidoglycan transglycosylase-like"/>
    <property type="match status" value="1"/>
</dbReference>
<evidence type="ECO:0000256" key="15">
    <source>
        <dbReference type="ARBA" id="ARBA00022968"/>
    </source>
</evidence>
<keyword evidence="16 27" id="KW-0573">Peptidoglycan synthesis</keyword>
<reference evidence="33 34" key="1">
    <citation type="submission" date="2019-07" db="EMBL/GenBank/DDBJ databases">
        <title>Buchnera limit thermal tolerance of host aphids.</title>
        <authorList>
            <person name="Zhang B."/>
            <person name="Moran N."/>
        </authorList>
    </citation>
    <scope>NUCLEOTIDE SEQUENCE [LARGE SCALE GENOMIC DNA]</scope>
    <source>
        <strain evidence="33 34">Afa-UT1</strain>
    </source>
</reference>
<evidence type="ECO:0000256" key="2">
    <source>
        <dbReference type="ARBA" id="ARBA00004401"/>
    </source>
</evidence>
<comment type="subcellular location">
    <subcellularLocation>
        <location evidence="2">Cell membrane</location>
        <topology evidence="2">Single-pass type II membrane protein</topology>
    </subcellularLocation>
</comment>
<feature type="active site" description="Proton donor; for transglycosylase activity" evidence="28">
    <location>
        <position position="175"/>
    </location>
</feature>
<comment type="catalytic activity">
    <reaction evidence="23">
        <text>Preferential cleavage: (Ac)2-L-Lys-D-Ala-|-D-Ala. Also transpeptidation of peptidyl-alanyl moieties that are N-acyl substituents of D-alanine.</text>
        <dbReference type="EC" id="3.4.16.4"/>
    </reaction>
</comment>
<evidence type="ECO:0000256" key="25">
    <source>
        <dbReference type="ARBA" id="ARBA00060592"/>
    </source>
</evidence>
<dbReference type="InterPro" id="IPR001264">
    <property type="entry name" value="Glyco_trans_51"/>
</dbReference>
<organism evidence="33 34">
    <name type="scientific">Buchnera aphidicola</name>
    <name type="common">Aphis fabae</name>
    <dbReference type="NCBI Taxonomy" id="571430"/>
    <lineage>
        <taxon>Bacteria</taxon>
        <taxon>Pseudomonadati</taxon>
        <taxon>Pseudomonadota</taxon>
        <taxon>Gammaproteobacteria</taxon>
        <taxon>Enterobacterales</taxon>
        <taxon>Erwiniaceae</taxon>
        <taxon>Buchnera</taxon>
    </lineage>
</organism>
<keyword evidence="11 27" id="KW-0808">Transferase</keyword>
<evidence type="ECO:0000256" key="16">
    <source>
        <dbReference type="ARBA" id="ARBA00022984"/>
    </source>
</evidence>
<evidence type="ECO:0000313" key="34">
    <source>
        <dbReference type="Proteomes" id="UP000325981"/>
    </source>
</evidence>
<dbReference type="Pfam" id="PF14814">
    <property type="entry name" value="UB2H"/>
    <property type="match status" value="1"/>
</dbReference>